<gene>
    <name evidence="1" type="ORF">NCS_30098</name>
</gene>
<accession>A0A2H1FHL8</accession>
<dbReference type="AlphaFoldDB" id="A0A2H1FHL8"/>
<protein>
    <submittedName>
        <fullName evidence="1">Uncharacterized protein</fullName>
    </submittedName>
</protein>
<keyword evidence="2" id="KW-1185">Reference proteome</keyword>
<evidence type="ECO:0000313" key="2">
    <source>
        <dbReference type="Proteomes" id="UP000230607"/>
    </source>
</evidence>
<evidence type="ECO:0000313" key="1">
    <source>
        <dbReference type="EMBL" id="SMH72258.1"/>
    </source>
</evidence>
<organism evidence="1 2">
    <name type="scientific">Candidatus Nitrosotalea okcheonensis</name>
    <dbReference type="NCBI Taxonomy" id="1903276"/>
    <lineage>
        <taxon>Archaea</taxon>
        <taxon>Nitrososphaerota</taxon>
        <taxon>Nitrososphaeria</taxon>
        <taxon>Nitrosotaleales</taxon>
        <taxon>Nitrosotaleaceae</taxon>
        <taxon>Nitrosotalea</taxon>
    </lineage>
</organism>
<name>A0A2H1FHL8_9ARCH</name>
<dbReference type="Proteomes" id="UP000230607">
    <property type="component" value="Chromosome 1"/>
</dbReference>
<reference evidence="2" key="1">
    <citation type="submission" date="2017-03" db="EMBL/GenBank/DDBJ databases">
        <authorList>
            <person name="Herbold C."/>
        </authorList>
    </citation>
    <scope>NUCLEOTIDE SEQUENCE [LARGE SCALE GENOMIC DNA]</scope>
</reference>
<proteinExistence type="predicted"/>
<dbReference type="EMBL" id="LT841358">
    <property type="protein sequence ID" value="SMH72258.1"/>
    <property type="molecule type" value="Genomic_DNA"/>
</dbReference>
<sequence>MFDSIDVVVSITGGVKVIDGPNAVDEEGGTIVLFDIGFEHGMKISQP</sequence>